<dbReference type="InterPro" id="IPR006143">
    <property type="entry name" value="RND_pump_MFP"/>
</dbReference>
<keyword evidence="2 6" id="KW-0812">Transmembrane</keyword>
<dbReference type="Gene3D" id="2.40.50.100">
    <property type="match status" value="1"/>
</dbReference>
<dbReference type="SUPFAM" id="SSF111369">
    <property type="entry name" value="HlyD-like secretion proteins"/>
    <property type="match status" value="1"/>
</dbReference>
<protein>
    <submittedName>
        <fullName evidence="9">Efflux transporter periplasmic adaptor subunit</fullName>
    </submittedName>
</protein>
<dbReference type="Gene3D" id="2.40.30.170">
    <property type="match status" value="1"/>
</dbReference>
<dbReference type="EMBL" id="NWUO01000001">
    <property type="protein sequence ID" value="PNS13267.1"/>
    <property type="molecule type" value="Genomic_DNA"/>
</dbReference>
<dbReference type="GO" id="GO:0022857">
    <property type="term" value="F:transmembrane transporter activity"/>
    <property type="evidence" value="ECO:0007669"/>
    <property type="project" value="InterPro"/>
</dbReference>
<accession>A0A2K1QE12</accession>
<evidence type="ECO:0000313" key="9">
    <source>
        <dbReference type="EMBL" id="PNS13267.1"/>
    </source>
</evidence>
<dbReference type="OrthoDB" id="9811754at2"/>
<evidence type="ECO:0000256" key="1">
    <source>
        <dbReference type="ARBA" id="ARBA00009477"/>
    </source>
</evidence>
<dbReference type="InterPro" id="IPR058625">
    <property type="entry name" value="MdtA-like_BSH"/>
</dbReference>
<dbReference type="PANTHER" id="PTHR30367:SF12">
    <property type="entry name" value="P-HYDROXYBENZOIC ACID EFFLUX PUMP SUBUNIT AAEA"/>
    <property type="match status" value="1"/>
</dbReference>
<feature type="transmembrane region" description="Helical" evidence="6">
    <location>
        <begin position="12"/>
        <end position="30"/>
    </location>
</feature>
<evidence type="ECO:0000259" key="7">
    <source>
        <dbReference type="Pfam" id="PF25917"/>
    </source>
</evidence>
<dbReference type="RefSeq" id="WP_103057820.1">
    <property type="nucleotide sequence ID" value="NZ_BSOF01000014.1"/>
</dbReference>
<gene>
    <name evidence="9" type="ORF">COO59_00090</name>
</gene>
<dbReference type="NCBIfam" id="TIGR01730">
    <property type="entry name" value="RND_mfp"/>
    <property type="match status" value="1"/>
</dbReference>
<dbReference type="InterPro" id="IPR050393">
    <property type="entry name" value="MFP_Efflux_Pump"/>
</dbReference>
<evidence type="ECO:0000256" key="2">
    <source>
        <dbReference type="ARBA" id="ARBA00022692"/>
    </source>
</evidence>
<evidence type="ECO:0000256" key="4">
    <source>
        <dbReference type="ARBA" id="ARBA00023136"/>
    </source>
</evidence>
<dbReference type="Pfam" id="PF25963">
    <property type="entry name" value="Beta-barrel_AAEA"/>
    <property type="match status" value="1"/>
</dbReference>
<comment type="similarity">
    <text evidence="1">Belongs to the membrane fusion protein (MFP) (TC 8.A.1) family.</text>
</comment>
<keyword evidence="10" id="KW-1185">Reference proteome</keyword>
<keyword evidence="4 6" id="KW-0472">Membrane</keyword>
<organism evidence="9 10">
    <name type="scientific">Mixta theicola</name>
    <dbReference type="NCBI Taxonomy" id="1458355"/>
    <lineage>
        <taxon>Bacteria</taxon>
        <taxon>Pseudomonadati</taxon>
        <taxon>Pseudomonadota</taxon>
        <taxon>Gammaproteobacteria</taxon>
        <taxon>Enterobacterales</taxon>
        <taxon>Erwiniaceae</taxon>
        <taxon>Mixta</taxon>
    </lineage>
</organism>
<comment type="caution">
    <text evidence="9">The sequence shown here is derived from an EMBL/GenBank/DDBJ whole genome shotgun (WGS) entry which is preliminary data.</text>
</comment>
<feature type="coiled-coil region" evidence="5">
    <location>
        <begin position="81"/>
        <end position="125"/>
    </location>
</feature>
<dbReference type="AlphaFoldDB" id="A0A2K1QE12"/>
<reference evidence="10" key="1">
    <citation type="submission" date="2017-09" db="EMBL/GenBank/DDBJ databases">
        <authorList>
            <person name="Palmer M."/>
            <person name="Steenkamp E.T."/>
            <person name="Coetzee M.P."/>
            <person name="Avontuur J.R."/>
            <person name="Van Zyl E."/>
            <person name="Chan W.-Y."/>
            <person name="Blom J."/>
            <person name="Venter S.N."/>
        </authorList>
    </citation>
    <scope>NUCLEOTIDE SEQUENCE [LARGE SCALE GENOMIC DNA]</scope>
    <source>
        <strain evidence="10">QC88-366</strain>
    </source>
</reference>
<evidence type="ECO:0000256" key="3">
    <source>
        <dbReference type="ARBA" id="ARBA00022989"/>
    </source>
</evidence>
<proteinExistence type="inferred from homology"/>
<evidence type="ECO:0000256" key="6">
    <source>
        <dbReference type="SAM" id="Phobius"/>
    </source>
</evidence>
<evidence type="ECO:0000259" key="8">
    <source>
        <dbReference type="Pfam" id="PF25963"/>
    </source>
</evidence>
<evidence type="ECO:0000256" key="5">
    <source>
        <dbReference type="SAM" id="Coils"/>
    </source>
</evidence>
<dbReference type="Pfam" id="PF25917">
    <property type="entry name" value="BSH_RND"/>
    <property type="match status" value="1"/>
</dbReference>
<sequence length="306" mass="33687">MLQRFSFTLLRPLLTLIAVLAAIVVLWQLYHYYTYAPQTRDGKISADVVPLATDVSGRVDEVYIHDNQVVRKGQLLLSLDKVRLRNALAQAEATVEQASVQLSSSRRENQRYQTLQSAISQQERDNHHDAQLLAKANLDQALADRELARINLQRADLFAPVDGVITNFSLRPGAYASAGQPVMALVDSHSFYIAGYFEETKLGHIQNGDQVIIRIMGENQPLYGHVDGLSAGINDSERTTAAGNLLANVNPTFSWIRLAQRIPVRIAIDKVPDGVQLIAGRTATVSLENENAGAKAIIPSSFTHLP</sequence>
<feature type="domain" description="p-hydroxybenzoic acid efflux pump subunit AaeA-like beta-barrel" evidence="8">
    <location>
        <begin position="190"/>
        <end position="287"/>
    </location>
</feature>
<name>A0A2K1QE12_9GAMM</name>
<keyword evidence="3 6" id="KW-1133">Transmembrane helix</keyword>
<feature type="domain" description="Multidrug resistance protein MdtA-like barrel-sandwich hybrid" evidence="7">
    <location>
        <begin position="49"/>
        <end position="187"/>
    </location>
</feature>
<evidence type="ECO:0000313" key="10">
    <source>
        <dbReference type="Proteomes" id="UP000236345"/>
    </source>
</evidence>
<dbReference type="Proteomes" id="UP000236345">
    <property type="component" value="Unassembled WGS sequence"/>
</dbReference>
<dbReference type="GO" id="GO:0016020">
    <property type="term" value="C:membrane"/>
    <property type="evidence" value="ECO:0007669"/>
    <property type="project" value="InterPro"/>
</dbReference>
<dbReference type="InterPro" id="IPR058634">
    <property type="entry name" value="AaeA-lik-b-barrel"/>
</dbReference>
<keyword evidence="5" id="KW-0175">Coiled coil</keyword>
<dbReference type="PANTHER" id="PTHR30367">
    <property type="entry name" value="P-HYDROXYBENZOIC ACID EFFLUX PUMP SUBUNIT AAEA-RELATED"/>
    <property type="match status" value="1"/>
</dbReference>